<dbReference type="AlphaFoldDB" id="A0A9D4Q6B7"/>
<dbReference type="EMBL" id="JABSTV010001248">
    <property type="protein sequence ID" value="KAH7968737.1"/>
    <property type="molecule type" value="Genomic_DNA"/>
</dbReference>
<gene>
    <name evidence="2" type="ORF">HPB52_010868</name>
</gene>
<dbReference type="Proteomes" id="UP000821837">
    <property type="component" value="Unassembled WGS sequence"/>
</dbReference>
<feature type="region of interest" description="Disordered" evidence="1">
    <location>
        <begin position="44"/>
        <end position="67"/>
    </location>
</feature>
<protein>
    <submittedName>
        <fullName evidence="2">Uncharacterized protein</fullName>
    </submittedName>
</protein>
<feature type="compositionally biased region" description="Basic and acidic residues" evidence="1">
    <location>
        <begin position="58"/>
        <end position="67"/>
    </location>
</feature>
<accession>A0A9D4Q6B7</accession>
<evidence type="ECO:0000313" key="2">
    <source>
        <dbReference type="EMBL" id="KAH7968737.1"/>
    </source>
</evidence>
<organism evidence="2 3">
    <name type="scientific">Rhipicephalus sanguineus</name>
    <name type="common">Brown dog tick</name>
    <name type="synonym">Ixodes sanguineus</name>
    <dbReference type="NCBI Taxonomy" id="34632"/>
    <lineage>
        <taxon>Eukaryota</taxon>
        <taxon>Metazoa</taxon>
        <taxon>Ecdysozoa</taxon>
        <taxon>Arthropoda</taxon>
        <taxon>Chelicerata</taxon>
        <taxon>Arachnida</taxon>
        <taxon>Acari</taxon>
        <taxon>Parasitiformes</taxon>
        <taxon>Ixodida</taxon>
        <taxon>Ixodoidea</taxon>
        <taxon>Ixodidae</taxon>
        <taxon>Rhipicephalinae</taxon>
        <taxon>Rhipicephalus</taxon>
        <taxon>Rhipicephalus</taxon>
    </lineage>
</organism>
<reference evidence="2" key="1">
    <citation type="journal article" date="2020" name="Cell">
        <title>Large-Scale Comparative Analyses of Tick Genomes Elucidate Their Genetic Diversity and Vector Capacities.</title>
        <authorList>
            <consortium name="Tick Genome and Microbiome Consortium (TIGMIC)"/>
            <person name="Jia N."/>
            <person name="Wang J."/>
            <person name="Shi W."/>
            <person name="Du L."/>
            <person name="Sun Y."/>
            <person name="Zhan W."/>
            <person name="Jiang J.F."/>
            <person name="Wang Q."/>
            <person name="Zhang B."/>
            <person name="Ji P."/>
            <person name="Bell-Sakyi L."/>
            <person name="Cui X.M."/>
            <person name="Yuan T.T."/>
            <person name="Jiang B.G."/>
            <person name="Yang W.F."/>
            <person name="Lam T.T."/>
            <person name="Chang Q.C."/>
            <person name="Ding S.J."/>
            <person name="Wang X.J."/>
            <person name="Zhu J.G."/>
            <person name="Ruan X.D."/>
            <person name="Zhao L."/>
            <person name="Wei J.T."/>
            <person name="Ye R.Z."/>
            <person name="Que T.C."/>
            <person name="Du C.H."/>
            <person name="Zhou Y.H."/>
            <person name="Cheng J.X."/>
            <person name="Dai P.F."/>
            <person name="Guo W.B."/>
            <person name="Han X.H."/>
            <person name="Huang E.J."/>
            <person name="Li L.F."/>
            <person name="Wei W."/>
            <person name="Gao Y.C."/>
            <person name="Liu J.Z."/>
            <person name="Shao H.Z."/>
            <person name="Wang X."/>
            <person name="Wang C.C."/>
            <person name="Yang T.C."/>
            <person name="Huo Q.B."/>
            <person name="Li W."/>
            <person name="Chen H.Y."/>
            <person name="Chen S.E."/>
            <person name="Zhou L.G."/>
            <person name="Ni X.B."/>
            <person name="Tian J.H."/>
            <person name="Sheng Y."/>
            <person name="Liu T."/>
            <person name="Pan Y.S."/>
            <person name="Xia L.Y."/>
            <person name="Li J."/>
            <person name="Zhao F."/>
            <person name="Cao W.C."/>
        </authorList>
    </citation>
    <scope>NUCLEOTIDE SEQUENCE</scope>
    <source>
        <strain evidence="2">Rsan-2018</strain>
    </source>
</reference>
<feature type="compositionally biased region" description="Polar residues" evidence="1">
    <location>
        <begin position="44"/>
        <end position="55"/>
    </location>
</feature>
<comment type="caution">
    <text evidence="2">The sequence shown here is derived from an EMBL/GenBank/DDBJ whole genome shotgun (WGS) entry which is preliminary data.</text>
</comment>
<name>A0A9D4Q6B7_RHISA</name>
<evidence type="ECO:0000313" key="3">
    <source>
        <dbReference type="Proteomes" id="UP000821837"/>
    </source>
</evidence>
<proteinExistence type="predicted"/>
<sequence length="104" mass="12169">MTREVAGTSRCYFPQDVATPQLDDFENPSVNAAEVAEYRRIHRSNPTSYPRSQCPQRLRTERPYRRRTSDYVERRTYAYDMPTCRNTSKGSDNFAQLPWATIVV</sequence>
<reference evidence="2" key="2">
    <citation type="submission" date="2021-09" db="EMBL/GenBank/DDBJ databases">
        <authorList>
            <person name="Jia N."/>
            <person name="Wang J."/>
            <person name="Shi W."/>
            <person name="Du L."/>
            <person name="Sun Y."/>
            <person name="Zhan W."/>
            <person name="Jiang J."/>
            <person name="Wang Q."/>
            <person name="Zhang B."/>
            <person name="Ji P."/>
            <person name="Sakyi L.B."/>
            <person name="Cui X."/>
            <person name="Yuan T."/>
            <person name="Jiang B."/>
            <person name="Yang W."/>
            <person name="Lam T.T.-Y."/>
            <person name="Chang Q."/>
            <person name="Ding S."/>
            <person name="Wang X."/>
            <person name="Zhu J."/>
            <person name="Ruan X."/>
            <person name="Zhao L."/>
            <person name="Wei J."/>
            <person name="Que T."/>
            <person name="Du C."/>
            <person name="Cheng J."/>
            <person name="Dai P."/>
            <person name="Han X."/>
            <person name="Huang E."/>
            <person name="Gao Y."/>
            <person name="Liu J."/>
            <person name="Shao H."/>
            <person name="Ye R."/>
            <person name="Li L."/>
            <person name="Wei W."/>
            <person name="Wang X."/>
            <person name="Wang C."/>
            <person name="Huo Q."/>
            <person name="Li W."/>
            <person name="Guo W."/>
            <person name="Chen H."/>
            <person name="Chen S."/>
            <person name="Zhou L."/>
            <person name="Zhou L."/>
            <person name="Ni X."/>
            <person name="Tian J."/>
            <person name="Zhou Y."/>
            <person name="Sheng Y."/>
            <person name="Liu T."/>
            <person name="Pan Y."/>
            <person name="Xia L."/>
            <person name="Li J."/>
            <person name="Zhao F."/>
            <person name="Cao W."/>
        </authorList>
    </citation>
    <scope>NUCLEOTIDE SEQUENCE</scope>
    <source>
        <strain evidence="2">Rsan-2018</strain>
        <tissue evidence="2">Larvae</tissue>
    </source>
</reference>
<keyword evidence="3" id="KW-1185">Reference proteome</keyword>
<evidence type="ECO:0000256" key="1">
    <source>
        <dbReference type="SAM" id="MobiDB-lite"/>
    </source>
</evidence>